<dbReference type="Proteomes" id="UP000187313">
    <property type="component" value="Unassembled WGS sequence"/>
</dbReference>
<dbReference type="Pfam" id="PF00395">
    <property type="entry name" value="SLH"/>
    <property type="match status" value="3"/>
</dbReference>
<evidence type="ECO:0000313" key="4">
    <source>
        <dbReference type="EMBL" id="OMD45968.1"/>
    </source>
</evidence>
<dbReference type="PANTHER" id="PTHR43308">
    <property type="entry name" value="OUTER MEMBRANE PROTEIN ALPHA-RELATED"/>
    <property type="match status" value="1"/>
</dbReference>
<dbReference type="SUPFAM" id="SSF51126">
    <property type="entry name" value="Pectin lyase-like"/>
    <property type="match status" value="2"/>
</dbReference>
<feature type="chain" id="PRO_5046876498" description="SLH domain-containing protein" evidence="2">
    <location>
        <begin position="26"/>
        <end position="1105"/>
    </location>
</feature>
<keyword evidence="2" id="KW-0732">Signal</keyword>
<dbReference type="PROSITE" id="PS51272">
    <property type="entry name" value="SLH"/>
    <property type="match status" value="3"/>
</dbReference>
<keyword evidence="5" id="KW-1185">Reference proteome</keyword>
<dbReference type="InterPro" id="IPR012334">
    <property type="entry name" value="Pectin_lyas_fold"/>
</dbReference>
<dbReference type="InterPro" id="IPR051465">
    <property type="entry name" value="Cell_Envelope_Struct_Comp"/>
</dbReference>
<accession>A0ABX3HA92</accession>
<gene>
    <name evidence="4" type="ORF">BSK51_27870</name>
</gene>
<feature type="signal peptide" evidence="2">
    <location>
        <begin position="1"/>
        <end position="25"/>
    </location>
</feature>
<dbReference type="RefSeq" id="WP_076300931.1">
    <property type="nucleotide sequence ID" value="NZ_MPTD01000027.1"/>
</dbReference>
<dbReference type="SMART" id="SM00710">
    <property type="entry name" value="PbH1"/>
    <property type="match status" value="4"/>
</dbReference>
<evidence type="ECO:0000313" key="5">
    <source>
        <dbReference type="Proteomes" id="UP000187313"/>
    </source>
</evidence>
<dbReference type="InterPro" id="IPR011050">
    <property type="entry name" value="Pectin_lyase_fold/virulence"/>
</dbReference>
<evidence type="ECO:0000259" key="3">
    <source>
        <dbReference type="PROSITE" id="PS51272"/>
    </source>
</evidence>
<evidence type="ECO:0000256" key="1">
    <source>
        <dbReference type="SAM" id="MobiDB-lite"/>
    </source>
</evidence>
<dbReference type="Pfam" id="PF13229">
    <property type="entry name" value="Beta_helix"/>
    <property type="match status" value="1"/>
</dbReference>
<sequence length="1105" mass="121583">MVKKILFQFMLFSLLYFSISAVSFASSIVIDNGDEGYEENGKWEKSGVLGYKGSGSRYTTEPGSWAKWTPKIQNPGEYEVFIYSLVNAASESNVEIEVVHENGTDLIFQNWKAGTPGSLSSSGWVSLGVYTFTEENSGYVKITKNSKDRNLYTRADAVRFEDLNPQVPEEPEVVPSATYYIDPFNGNDLNTGTNADAAWQTLEKVNSVVFQPGTKLLFKAGGYWKGQLKPQGSGSDGNPIIIDRYGTGNKPIIDGDGIIDEGVVHLFNQEYWEINNLEIINDAPEAASRYGIYIQIDNEDSENPLTADHIYVKDCYVHNVKGDNRSPHTGVGIFYYVTSADTSTFNDILIENNTVKTVDRSGIILRSPDGTFSTNVVIRSNFVEDIGGDGIVAKTSKAPLVEYNIAKDTSARANNANVAIWTWYTEDATVQYNEAYGTKRLPNNLDAHGFDSDFNNRRNIFQYNYSHDNGGGFMLIINATEGGYNDSTIVRYNISQNDKAKVIELLGDNTNAQIYNNTIYLDSLSNALMVRVSNYFGIPKSASFYNNIFYNLGSGSYEFPKVENFLFDTNIFYGMSPPVSTEEADITVINSVYGDPKLVNPGSGGMNIDFGDPNRLSGYKLQLDSSAINAGLVIENNGGIDFWGNSLYNGQPDIGAFEYHPETNSGSGNNGNGNTGSGSNIIYVTPTLPPSSKDASLYIPKDTELRKDSMKDGNKAVNVVIDSSRLARKLADLSVKDKPTLTIDIPGGHSSVAVQLPLSILYNSLKDNSETVITVKSDLGSFDFPLEILKRKEIEAVNASDTGAALIVRMDKNNTQMTQQFDQAFANQGLGRLSDIFEFKVFLKSNDKVEEIRNYGDKFITQVLKVNKAIKNTSRVTAVVYDPVSGKLKFIPSFFTVKNDQTEVVINSNTSSLYTIVQYEKVFEDMDGHWAKRDVESLAAKMVIQGTTNRLYSPDMQVTRAQFAALLVRALGLSSDFVSNAFADITSSMWYASEVNVAAKYGLVQGTGEGEFDPDSLITREQMVVMMMNAVRLIEGDGGTEVSSNIPFEDKEQISDYAYGAIGAALNEGLITGRTATTFAPQDAATRAEAAVLLKQAMQYLRLMN</sequence>
<dbReference type="InterPro" id="IPR006626">
    <property type="entry name" value="PbH1"/>
</dbReference>
<dbReference type="Gene3D" id="2.160.20.10">
    <property type="entry name" value="Single-stranded right-handed beta-helix, Pectin lyase-like"/>
    <property type="match status" value="1"/>
</dbReference>
<comment type="caution">
    <text evidence="4">The sequence shown here is derived from an EMBL/GenBank/DDBJ whole genome shotgun (WGS) entry which is preliminary data.</text>
</comment>
<dbReference type="Pfam" id="PF25275">
    <property type="entry name" value="Golvesin_C"/>
    <property type="match status" value="1"/>
</dbReference>
<dbReference type="InterPro" id="IPR039448">
    <property type="entry name" value="Beta_helix"/>
</dbReference>
<proteinExistence type="predicted"/>
<dbReference type="InterPro" id="IPR033803">
    <property type="entry name" value="CBD-like_Golvesin-Xly"/>
</dbReference>
<evidence type="ECO:0000256" key="2">
    <source>
        <dbReference type="SAM" id="SignalP"/>
    </source>
</evidence>
<dbReference type="InterPro" id="IPR001119">
    <property type="entry name" value="SLH_dom"/>
</dbReference>
<feature type="domain" description="SLH" evidence="3">
    <location>
        <begin position="918"/>
        <end position="981"/>
    </location>
</feature>
<organism evidence="4 5">
    <name type="scientific">Paenibacillus odorifer</name>
    <dbReference type="NCBI Taxonomy" id="189426"/>
    <lineage>
        <taxon>Bacteria</taxon>
        <taxon>Bacillati</taxon>
        <taxon>Bacillota</taxon>
        <taxon>Bacilli</taxon>
        <taxon>Bacillales</taxon>
        <taxon>Paenibacillaceae</taxon>
        <taxon>Paenibacillus</taxon>
    </lineage>
</organism>
<reference evidence="4 5" key="1">
    <citation type="submission" date="2016-10" db="EMBL/GenBank/DDBJ databases">
        <title>Paenibacillus species isolates.</title>
        <authorList>
            <person name="Beno S.M."/>
        </authorList>
    </citation>
    <scope>NUCLEOTIDE SEQUENCE [LARGE SCALE GENOMIC DNA]</scope>
    <source>
        <strain evidence="4 5">FSL R5-0923</strain>
    </source>
</reference>
<protein>
    <recommendedName>
        <fullName evidence="3">SLH domain-containing protein</fullName>
    </recommendedName>
</protein>
<feature type="domain" description="SLH" evidence="3">
    <location>
        <begin position="982"/>
        <end position="1041"/>
    </location>
</feature>
<feature type="region of interest" description="Disordered" evidence="1">
    <location>
        <begin position="658"/>
        <end position="678"/>
    </location>
</feature>
<name>A0ABX3HA92_9BACL</name>
<dbReference type="PANTHER" id="PTHR43308:SF5">
    <property type="entry name" value="S-LAYER PROTEIN _ PEPTIDOGLYCAN ENDO-BETA-N-ACETYLGLUCOSAMINIDASE"/>
    <property type="match status" value="1"/>
</dbReference>
<dbReference type="EMBL" id="MPTD01000027">
    <property type="protein sequence ID" value="OMD45968.1"/>
    <property type="molecule type" value="Genomic_DNA"/>
</dbReference>
<feature type="domain" description="SLH" evidence="3">
    <location>
        <begin position="1045"/>
        <end position="1105"/>
    </location>
</feature>